<evidence type="ECO:0000313" key="4">
    <source>
        <dbReference type="Proteomes" id="UP000037962"/>
    </source>
</evidence>
<dbReference type="PANTHER" id="PTHR11803:SF39">
    <property type="entry name" value="2-IMINOBUTANOATE_2-IMINOPROPANOATE DEAMINASE"/>
    <property type="match status" value="1"/>
</dbReference>
<dbReference type="EMBL" id="LJFO01000010">
    <property type="protein sequence ID" value="KPG08423.1"/>
    <property type="molecule type" value="Genomic_DNA"/>
</dbReference>
<dbReference type="PANTHER" id="PTHR11803">
    <property type="entry name" value="2-IMINOBUTANOATE/2-IMINOPROPANOATE DEAMINASE RIDA"/>
    <property type="match status" value="1"/>
</dbReference>
<evidence type="ECO:0000313" key="1">
    <source>
        <dbReference type="EMBL" id="KPG08423.1"/>
    </source>
</evidence>
<evidence type="ECO:0008006" key="5">
    <source>
        <dbReference type="Google" id="ProtNLM"/>
    </source>
</evidence>
<protein>
    <recommendedName>
        <fullName evidence="5">Reactive intermediate/imine deaminase</fullName>
    </recommendedName>
</protein>
<comment type="caution">
    <text evidence="1">The sequence shown here is derived from an EMBL/GenBank/DDBJ whole genome shotgun (WGS) entry which is preliminary data.</text>
</comment>
<organism evidence="1 3">
    <name type="scientific">Mycobacteroides immunogenum</name>
    <dbReference type="NCBI Taxonomy" id="83262"/>
    <lineage>
        <taxon>Bacteria</taxon>
        <taxon>Bacillati</taxon>
        <taxon>Actinomycetota</taxon>
        <taxon>Actinomycetes</taxon>
        <taxon>Mycobacteriales</taxon>
        <taxon>Mycobacteriaceae</taxon>
        <taxon>Mycobacteroides</taxon>
    </lineage>
</organism>
<dbReference type="InterPro" id="IPR035959">
    <property type="entry name" value="RutC-like_sf"/>
</dbReference>
<dbReference type="GO" id="GO:0005829">
    <property type="term" value="C:cytosol"/>
    <property type="evidence" value="ECO:0007669"/>
    <property type="project" value="TreeGrafter"/>
</dbReference>
<accession>A0A7V8LMZ4</accession>
<dbReference type="Gene3D" id="3.30.1330.40">
    <property type="entry name" value="RutC-like"/>
    <property type="match status" value="1"/>
</dbReference>
<dbReference type="AlphaFoldDB" id="A0A7V8LMZ4"/>
<dbReference type="Proteomes" id="UP000037843">
    <property type="component" value="Unassembled WGS sequence"/>
</dbReference>
<proteinExistence type="predicted"/>
<dbReference type="InterPro" id="IPR006175">
    <property type="entry name" value="YjgF/YER057c/UK114"/>
</dbReference>
<sequence>MPVAALSHVVAHGQMVFVSGVLGTDAAGTLIGDTVEEQTARAFANLRLALAAVEADLINVVQVRVFLADCADLAEMNHAYVSAFGKHRPARTTVGGQLALGAKIEIDCIAIR</sequence>
<reference evidence="3 4" key="1">
    <citation type="submission" date="2015-09" db="EMBL/GenBank/DDBJ databases">
        <title>Genome Sequences of Mycobacterium immunogenum Isolates, Recuperated from a Chloraminated Drinking Water Distribution System Simulator Subjected to Episodes of Nitrification.</title>
        <authorList>
            <person name="Gomez-Alvarez V."/>
            <person name="Revetta R.P."/>
        </authorList>
    </citation>
    <scope>NUCLEOTIDE SEQUENCE [LARGE SCALE GENOMIC DNA]</scope>
    <source>
        <strain evidence="1 3">H008</strain>
        <strain evidence="2 4">H076</strain>
    </source>
</reference>
<dbReference type="Pfam" id="PF01042">
    <property type="entry name" value="Ribonuc_L-PSP"/>
    <property type="match status" value="1"/>
</dbReference>
<dbReference type="GO" id="GO:0019239">
    <property type="term" value="F:deaminase activity"/>
    <property type="evidence" value="ECO:0007669"/>
    <property type="project" value="TreeGrafter"/>
</dbReference>
<evidence type="ECO:0000313" key="3">
    <source>
        <dbReference type="Proteomes" id="UP000037843"/>
    </source>
</evidence>
<dbReference type="EMBL" id="LJFS01000025">
    <property type="protein sequence ID" value="KPG30827.1"/>
    <property type="molecule type" value="Genomic_DNA"/>
</dbReference>
<gene>
    <name evidence="1" type="ORF">AN908_17785</name>
    <name evidence="2" type="ORF">AN912_18840</name>
</gene>
<keyword evidence="4" id="KW-1185">Reference proteome</keyword>
<dbReference type="KEGG" id="miz:BAB75_21575"/>
<dbReference type="CDD" id="cd00448">
    <property type="entry name" value="YjgF_YER057c_UK114_family"/>
    <property type="match status" value="1"/>
</dbReference>
<evidence type="ECO:0000313" key="2">
    <source>
        <dbReference type="EMBL" id="KPG30827.1"/>
    </source>
</evidence>
<name>A0A7V8LMZ4_9MYCO</name>
<dbReference type="SUPFAM" id="SSF55298">
    <property type="entry name" value="YjgF-like"/>
    <property type="match status" value="1"/>
</dbReference>
<dbReference type="Proteomes" id="UP000037962">
    <property type="component" value="Unassembled WGS sequence"/>
</dbReference>